<dbReference type="VEuPathDB" id="FungiDB:BON22_3106"/>
<dbReference type="AlphaFoldDB" id="A0A061AVD5"/>
<proteinExistence type="predicted"/>
<dbReference type="OrthoDB" id="240546at2759"/>
<name>A0A061AVD5_CYBFA</name>
<dbReference type="PANTHER" id="PTHR13056:SF0">
    <property type="entry name" value="VACUOLAR FUSION PROTEIN CCZ1 HOMOLOG-RELATED"/>
    <property type="match status" value="1"/>
</dbReference>
<gene>
    <name evidence="2" type="ORF">CYFA0S_06e02586g</name>
</gene>
<dbReference type="PhylomeDB" id="A0A061AVD5"/>
<dbReference type="PANTHER" id="PTHR13056">
    <property type="entry name" value="VACUOLAR FUSION PROTEIN CCZ1 HOMOLOG-RELATED"/>
    <property type="match status" value="1"/>
</dbReference>
<dbReference type="InterPro" id="IPR013176">
    <property type="entry name" value="Ccz1"/>
</dbReference>
<feature type="compositionally biased region" description="Polar residues" evidence="1">
    <location>
        <begin position="363"/>
        <end position="374"/>
    </location>
</feature>
<accession>A0A061AVD5</accession>
<feature type="region of interest" description="Disordered" evidence="1">
    <location>
        <begin position="353"/>
        <end position="386"/>
    </location>
</feature>
<protein>
    <submittedName>
        <fullName evidence="2">CYFA0S06e02586g1_1</fullName>
    </submittedName>
</protein>
<dbReference type="EMBL" id="LK052891">
    <property type="protein sequence ID" value="CDR41145.1"/>
    <property type="molecule type" value="Genomic_DNA"/>
</dbReference>
<reference evidence="2" key="1">
    <citation type="journal article" date="2014" name="Genome Announc.">
        <title>Genome sequence of the yeast Cyberlindnera fabianii (Hansenula fabianii).</title>
        <authorList>
            <person name="Freel K.C."/>
            <person name="Sarilar V."/>
            <person name="Neuveglise C."/>
            <person name="Devillers H."/>
            <person name="Friedrich A."/>
            <person name="Schacherer J."/>
        </authorList>
    </citation>
    <scope>NUCLEOTIDE SEQUENCE</scope>
    <source>
        <strain evidence="2">YJS4271</strain>
    </source>
</reference>
<evidence type="ECO:0000313" key="2">
    <source>
        <dbReference type="EMBL" id="CDR41145.1"/>
    </source>
</evidence>
<organism evidence="2">
    <name type="scientific">Cyberlindnera fabianii</name>
    <name type="common">Yeast</name>
    <name type="synonym">Hansenula fabianii</name>
    <dbReference type="NCBI Taxonomy" id="36022"/>
    <lineage>
        <taxon>Eukaryota</taxon>
        <taxon>Fungi</taxon>
        <taxon>Dikarya</taxon>
        <taxon>Ascomycota</taxon>
        <taxon>Saccharomycotina</taxon>
        <taxon>Saccharomycetes</taxon>
        <taxon>Phaffomycetales</taxon>
        <taxon>Phaffomycetaceae</taxon>
        <taxon>Cyberlindnera</taxon>
    </lineage>
</organism>
<evidence type="ECO:0000256" key="1">
    <source>
        <dbReference type="SAM" id="MobiDB-lite"/>
    </source>
</evidence>
<feature type="region of interest" description="Disordered" evidence="1">
    <location>
        <begin position="272"/>
        <end position="295"/>
    </location>
</feature>
<dbReference type="GO" id="GO:0016192">
    <property type="term" value="P:vesicle-mediated transport"/>
    <property type="evidence" value="ECO:0007669"/>
    <property type="project" value="InterPro"/>
</dbReference>
<feature type="compositionally biased region" description="Low complexity" evidence="1">
    <location>
        <begin position="353"/>
        <end position="362"/>
    </location>
</feature>
<dbReference type="GO" id="GO:0035658">
    <property type="term" value="C:Mon1-Ccz1 complex"/>
    <property type="evidence" value="ECO:0007669"/>
    <property type="project" value="InterPro"/>
</dbReference>
<feature type="compositionally biased region" description="Basic and acidic residues" evidence="1">
    <location>
        <begin position="286"/>
        <end position="295"/>
    </location>
</feature>
<sequence length="612" mass="69678">MDFFLSKPETTITPSSISYFAIYDPTTFSQESETETVLTPKSLSQRGVLVLQPQSPNTDVNSILRRVGLLQGMTDFVKGYSSSDESLQYVQLDNQQIVVGEFESRYKFVLSVMLGKVEGKDEEEKIEYSSSDVMPSGLLIKWVMRGYDAFRLHNGSMESICGSMDGEEVSMFLNKWWDVWLENLGLQIEEDGFLKMFDSVRRSRVRVDSEIKGTLDSLKEKHDFKECLIWCNDKNNYEDYGLVYEHTKMLTADSKRRLLQWLAETDHYGLTPQTLSQPVVPKKSRRGGDREGDHNEQIYDPFKMVWSTLGDVSKATGITAGVDAGFKTIAEGVNLVGSGVQTMNSFVPWWGSRGKSSRGSVSDAVNGSESQRVSESAEEERAYSTGHEVGSGEEERFLIGRVGDTVVFKNVCLELDADEKLHRLVLFQYHEFVVVLVYDFSVNTLNDASYYDDLFLDLRRMAVQHLPELSDETKNFYFAAYDKARNILEANLPNIPVEEDDDDANNSRFHYDLSISRMHSLILHQTILTTMDFNKRDKELEKLVRTRNGWWVYNHKSAGHDIVIVKKWKLFKSAAEHRNNLLESSANVVASIGPDAKAWLDNYLELHPTGID</sequence>